<feature type="domain" description="Retrotransposon gag" evidence="2">
    <location>
        <begin position="139"/>
        <end position="234"/>
    </location>
</feature>
<organism evidence="3 4">
    <name type="scientific">Gossypium australe</name>
    <dbReference type="NCBI Taxonomy" id="47621"/>
    <lineage>
        <taxon>Eukaryota</taxon>
        <taxon>Viridiplantae</taxon>
        <taxon>Streptophyta</taxon>
        <taxon>Embryophyta</taxon>
        <taxon>Tracheophyta</taxon>
        <taxon>Spermatophyta</taxon>
        <taxon>Magnoliopsida</taxon>
        <taxon>eudicotyledons</taxon>
        <taxon>Gunneridae</taxon>
        <taxon>Pentapetalae</taxon>
        <taxon>rosids</taxon>
        <taxon>malvids</taxon>
        <taxon>Malvales</taxon>
        <taxon>Malvaceae</taxon>
        <taxon>Malvoideae</taxon>
        <taxon>Gossypium</taxon>
    </lineage>
</organism>
<protein>
    <submittedName>
        <fullName evidence="3">Gag-Pol polyprotein</fullName>
    </submittedName>
</protein>
<dbReference type="Pfam" id="PF08284">
    <property type="entry name" value="RVP_2"/>
    <property type="match status" value="1"/>
</dbReference>
<dbReference type="OrthoDB" id="2272416at2759"/>
<dbReference type="AlphaFoldDB" id="A0A5B6UXI9"/>
<evidence type="ECO:0000313" key="3">
    <source>
        <dbReference type="EMBL" id="KAA3461827.1"/>
    </source>
</evidence>
<feature type="compositionally biased region" description="Basic and acidic residues" evidence="1">
    <location>
        <begin position="1"/>
        <end position="12"/>
    </location>
</feature>
<feature type="compositionally biased region" description="Polar residues" evidence="1">
    <location>
        <begin position="311"/>
        <end position="330"/>
    </location>
</feature>
<feature type="region of interest" description="Disordered" evidence="1">
    <location>
        <begin position="1"/>
        <end position="42"/>
    </location>
</feature>
<keyword evidence="4" id="KW-1185">Reference proteome</keyword>
<evidence type="ECO:0000259" key="2">
    <source>
        <dbReference type="Pfam" id="PF03732"/>
    </source>
</evidence>
<gene>
    <name evidence="3" type="ORF">EPI10_028369</name>
</gene>
<dbReference type="InterPro" id="IPR043502">
    <property type="entry name" value="DNA/RNA_pol_sf"/>
</dbReference>
<dbReference type="InterPro" id="IPR032567">
    <property type="entry name" value="RTL1-rel"/>
</dbReference>
<dbReference type="PANTHER" id="PTHR15503">
    <property type="entry name" value="LDOC1 RELATED"/>
    <property type="match status" value="1"/>
</dbReference>
<feature type="region of interest" description="Disordered" evidence="1">
    <location>
        <begin position="358"/>
        <end position="386"/>
    </location>
</feature>
<proteinExistence type="predicted"/>
<dbReference type="EMBL" id="SMMG02000009">
    <property type="protein sequence ID" value="KAA3461827.1"/>
    <property type="molecule type" value="Genomic_DNA"/>
</dbReference>
<reference evidence="3" key="1">
    <citation type="submission" date="2019-08" db="EMBL/GenBank/DDBJ databases">
        <authorList>
            <person name="Liu F."/>
        </authorList>
    </citation>
    <scope>NUCLEOTIDE SEQUENCE [LARGE SCALE GENOMIC DNA]</scope>
    <source>
        <strain evidence="3">PA1801</strain>
        <tissue evidence="3">Leaf</tissue>
    </source>
</reference>
<accession>A0A5B6UXI9</accession>
<comment type="caution">
    <text evidence="3">The sequence shown here is derived from an EMBL/GenBank/DDBJ whole genome shotgun (WGS) entry which is preliminary data.</text>
</comment>
<evidence type="ECO:0000256" key="1">
    <source>
        <dbReference type="SAM" id="MobiDB-lite"/>
    </source>
</evidence>
<dbReference type="CDD" id="cd00303">
    <property type="entry name" value="retropepsin_like"/>
    <property type="match status" value="1"/>
</dbReference>
<dbReference type="InterPro" id="IPR005162">
    <property type="entry name" value="Retrotrans_gag_dom"/>
</dbReference>
<dbReference type="Gene3D" id="2.40.70.10">
    <property type="entry name" value="Acid Proteases"/>
    <property type="match status" value="1"/>
</dbReference>
<dbReference type="InterPro" id="IPR021109">
    <property type="entry name" value="Peptidase_aspartic_dom_sf"/>
</dbReference>
<name>A0A5B6UXI9_9ROSI</name>
<sequence>MSMDPDPDRATADDAASNASAPAQGTAPIESTPETLGQGEEARKAFLRMMSNWYTEYIRANPNAPPPPPPLIPQPTYVAPQVVEVVRREKPPVDRIQKQGAEEFRASKDDDSKRAEFWLENTIRVFDELSCTSQECLKCVVSLLRDSAYQRWNTLVSVVPKERIAWEFFQEEFRMKYISERFIDQKRKEFLELKQEKMTVTEYEREFVRLSKYARECVSFEAIMCKRFEDGLNEDIKLFVGVLELKEFVVVVDRACKAEELVKEKRKAKMESRDSRKRQWSKSFQSSSKKSKDFSTRSATSAKFSSRGKSKQYSGSKAQTTSVASVSNARPSKPECPQCGKHHSGECRANEKACFRCGGRPQRNPGSGSSSKNTHKEQAARSKGRALARTYAIRTREEASSTDVITGKSVLVDKVCKDWPLMIRGHGFKASLMLLPFDEFDIILGMDWLTTHDVTIAGCDLSYVCSEELSGLPPVREVEFGIELAPGTVPILIAPYRVAPTKLEELKAQLQELVDKGFARPSCSPWGASVLFGATVFSKIDLRSGYYQLRVKDSDVPKITFRTRSCEIISVTPSSAKVNFCSRKLDFWDTLSQEMESELAQVISQPLLIGNPRNMYSKLEVFWA</sequence>
<evidence type="ECO:0000313" key="4">
    <source>
        <dbReference type="Proteomes" id="UP000325315"/>
    </source>
</evidence>
<dbReference type="Proteomes" id="UP000325315">
    <property type="component" value="Unassembled WGS sequence"/>
</dbReference>
<feature type="region of interest" description="Disordered" evidence="1">
    <location>
        <begin position="267"/>
        <end position="343"/>
    </location>
</feature>
<dbReference type="SUPFAM" id="SSF56672">
    <property type="entry name" value="DNA/RNA polymerases"/>
    <property type="match status" value="1"/>
</dbReference>
<dbReference type="Gene3D" id="3.30.70.270">
    <property type="match status" value="1"/>
</dbReference>
<dbReference type="InterPro" id="IPR043128">
    <property type="entry name" value="Rev_trsase/Diguanyl_cyclase"/>
</dbReference>
<dbReference type="Gene3D" id="3.10.10.10">
    <property type="entry name" value="HIV Type 1 Reverse Transcriptase, subunit A, domain 1"/>
    <property type="match status" value="2"/>
</dbReference>
<dbReference type="Pfam" id="PF03732">
    <property type="entry name" value="Retrotrans_gag"/>
    <property type="match status" value="1"/>
</dbReference>
<dbReference type="PANTHER" id="PTHR15503:SF45">
    <property type="entry name" value="RNA-DIRECTED DNA POLYMERASE HOMOLOG"/>
    <property type="match status" value="1"/>
</dbReference>
<feature type="compositionally biased region" description="Low complexity" evidence="1">
    <location>
        <begin position="13"/>
        <end position="27"/>
    </location>
</feature>